<feature type="compositionally biased region" description="Basic and acidic residues" evidence="1">
    <location>
        <begin position="14"/>
        <end position="30"/>
    </location>
</feature>
<dbReference type="EMBL" id="QEFB01000001">
    <property type="protein sequence ID" value="PWC08181.1"/>
    <property type="molecule type" value="Genomic_DNA"/>
</dbReference>
<comment type="caution">
    <text evidence="3">The sequence shown here is derived from an EMBL/GenBank/DDBJ whole genome shotgun (WGS) entry which is preliminary data.</text>
</comment>
<dbReference type="RefSeq" id="WP_108962034.1">
    <property type="nucleotide sequence ID" value="NZ_QEFB01000001.1"/>
</dbReference>
<keyword evidence="2" id="KW-0472">Membrane</keyword>
<organism evidence="3 4">
    <name type="scientific">Mycetocola zhujimingii</name>
    <dbReference type="NCBI Taxonomy" id="2079792"/>
    <lineage>
        <taxon>Bacteria</taxon>
        <taxon>Bacillati</taxon>
        <taxon>Actinomycetota</taxon>
        <taxon>Actinomycetes</taxon>
        <taxon>Micrococcales</taxon>
        <taxon>Microbacteriaceae</taxon>
        <taxon>Mycetocola</taxon>
    </lineage>
</organism>
<keyword evidence="4" id="KW-1185">Reference proteome</keyword>
<sequence length="428" mass="44545">MTPLPDEQPLSRRQLREQQRTTDVTPETKSRRVSTTTPVSGGAIPNVSGSQPEPSMTAEEVEALERAAAEGSQLTRRQARDLERVRTASVTIIPPLVEPGDARSGEKNSAASQATVVAPASKAPAENERVENDAVATEPGDSEPVDHEPVDSDPVDDDAEDHEAEARPDRKPRARKAAPAEETAGAPKSSRLPSFVPASAARAGVVDHETPGLVVVGESDDEAPAKKRTSFGLPVVDDDESDTSAPHTDDDEEPQLASNFGAAVSERPAPVLSEIDTELEEPFDQIIARGLEEAGNGVGTSSLILPSMPTGDPFTGPLTAQGGVVITGSIDISTGTGSTGKHPSGFDRSDIDSMFDEEDEARPATAGTPVSASRAVSTHTATRDVITPPAPARSNRLLLILAITAGVLAVAVLSVIIVGIAAGAFQSR</sequence>
<reference evidence="4" key="1">
    <citation type="submission" date="2018-04" db="EMBL/GenBank/DDBJ databases">
        <authorList>
            <person name="Liu S."/>
            <person name="Wang Z."/>
            <person name="Li J."/>
        </authorList>
    </citation>
    <scope>NUCLEOTIDE SEQUENCE [LARGE SCALE GENOMIC DNA]</scope>
    <source>
        <strain evidence="4">622</strain>
    </source>
</reference>
<evidence type="ECO:0000256" key="1">
    <source>
        <dbReference type="SAM" id="MobiDB-lite"/>
    </source>
</evidence>
<evidence type="ECO:0000256" key="2">
    <source>
        <dbReference type="SAM" id="Phobius"/>
    </source>
</evidence>
<dbReference type="AlphaFoldDB" id="A0A2U1TH07"/>
<dbReference type="Proteomes" id="UP000244962">
    <property type="component" value="Unassembled WGS sequence"/>
</dbReference>
<protein>
    <submittedName>
        <fullName evidence="3">Uncharacterized protein</fullName>
    </submittedName>
</protein>
<proteinExistence type="predicted"/>
<evidence type="ECO:0000313" key="4">
    <source>
        <dbReference type="Proteomes" id="UP000244962"/>
    </source>
</evidence>
<feature type="region of interest" description="Disordered" evidence="1">
    <location>
        <begin position="1"/>
        <end position="255"/>
    </location>
</feature>
<feature type="compositionally biased region" description="Polar residues" evidence="1">
    <location>
        <begin position="368"/>
        <end position="380"/>
    </location>
</feature>
<name>A0A2U1TH07_9MICO</name>
<keyword evidence="2" id="KW-1133">Transmembrane helix</keyword>
<feature type="compositionally biased region" description="Acidic residues" evidence="1">
    <location>
        <begin position="151"/>
        <end position="163"/>
    </location>
</feature>
<gene>
    <name evidence="3" type="ORF">DF223_02185</name>
</gene>
<keyword evidence="2" id="KW-0812">Transmembrane</keyword>
<accession>A0A2U1TH07</accession>
<evidence type="ECO:0000313" key="3">
    <source>
        <dbReference type="EMBL" id="PWC08181.1"/>
    </source>
</evidence>
<feature type="transmembrane region" description="Helical" evidence="2">
    <location>
        <begin position="397"/>
        <end position="425"/>
    </location>
</feature>
<feature type="region of interest" description="Disordered" evidence="1">
    <location>
        <begin position="356"/>
        <end position="388"/>
    </location>
</feature>